<comment type="caution">
    <text evidence="1">The sequence shown here is derived from an EMBL/GenBank/DDBJ whole genome shotgun (WGS) entry which is preliminary data.</text>
</comment>
<sequence>MRLPPLVVGLCVGNCQMPYGARLQYLIHTGRPRRELVACVQFSSPAWRIKVRDQWIGWDDSTRSKRLQHVVNNSRFLILARIKNLASMALSRALQHLSVDWFERYGLEPLLVETLVDRQRFLGVAIWLPTGNCLVIPVAGAVRIELANVMAQQLKRCWSFPWSRTL</sequence>
<reference evidence="1" key="1">
    <citation type="submission" date="2010-05" db="EMBL/GenBank/DDBJ databases">
        <title>The draft genome of Desulfonatronospira thiodismutans ASO3-1.</title>
        <authorList>
            <consortium name="US DOE Joint Genome Institute (JGI-PGF)"/>
            <person name="Lucas S."/>
            <person name="Copeland A."/>
            <person name="Lapidus A."/>
            <person name="Cheng J.-F."/>
            <person name="Bruce D."/>
            <person name="Goodwin L."/>
            <person name="Pitluck S."/>
            <person name="Chertkov O."/>
            <person name="Brettin T."/>
            <person name="Detter J.C."/>
            <person name="Han C."/>
            <person name="Land M.L."/>
            <person name="Hauser L."/>
            <person name="Kyrpides N."/>
            <person name="Mikhailova N."/>
            <person name="Muyzer G."/>
            <person name="Woyke T."/>
        </authorList>
    </citation>
    <scope>NUCLEOTIDE SEQUENCE [LARGE SCALE GENOMIC DNA]</scope>
    <source>
        <strain evidence="1">ASO3-1</strain>
    </source>
</reference>
<dbReference type="Pfam" id="PF14236">
    <property type="entry name" value="DruA"/>
    <property type="match status" value="1"/>
</dbReference>
<dbReference type="eggNOG" id="ENOG502ZZMJ">
    <property type="taxonomic scope" value="Bacteria"/>
</dbReference>
<dbReference type="Proteomes" id="UP000005496">
    <property type="component" value="Unassembled WGS sequence"/>
</dbReference>
<gene>
    <name evidence="1" type="ORF">Dthio_PD0109</name>
</gene>
<accession>D6SV51</accession>
<evidence type="ECO:0000313" key="2">
    <source>
        <dbReference type="Proteomes" id="UP000005496"/>
    </source>
</evidence>
<proteinExistence type="predicted"/>
<name>D6SV51_9BACT</name>
<dbReference type="EMBL" id="ACJN02000005">
    <property type="protein sequence ID" value="EFI32807.1"/>
    <property type="molecule type" value="Genomic_DNA"/>
</dbReference>
<protein>
    <submittedName>
        <fullName evidence="1">Uncharacterized protein</fullName>
    </submittedName>
</protein>
<dbReference type="InterPro" id="IPR025639">
    <property type="entry name" value="DruA"/>
</dbReference>
<organism evidence="1 2">
    <name type="scientific">Desulfonatronospira thiodismutans ASO3-1</name>
    <dbReference type="NCBI Taxonomy" id="555779"/>
    <lineage>
        <taxon>Bacteria</taxon>
        <taxon>Pseudomonadati</taxon>
        <taxon>Thermodesulfobacteriota</taxon>
        <taxon>Desulfovibrionia</taxon>
        <taxon>Desulfovibrionales</taxon>
        <taxon>Desulfonatronovibrionaceae</taxon>
        <taxon>Desulfonatronospira</taxon>
    </lineage>
</organism>
<dbReference type="AlphaFoldDB" id="D6SV51"/>
<dbReference type="RefSeq" id="WP_008871889.1">
    <property type="nucleotide sequence ID" value="NZ_ACJN02000005.1"/>
</dbReference>
<evidence type="ECO:0000313" key="1">
    <source>
        <dbReference type="EMBL" id="EFI32807.1"/>
    </source>
</evidence>
<keyword evidence="2" id="KW-1185">Reference proteome</keyword>